<dbReference type="Pfam" id="PF10145">
    <property type="entry name" value="PhageMin_Tail"/>
    <property type="match status" value="1"/>
</dbReference>
<evidence type="ECO:0000313" key="5">
    <source>
        <dbReference type="Proteomes" id="UP001165378"/>
    </source>
</evidence>
<gene>
    <name evidence="4" type="ORF">LZ495_31675</name>
</gene>
<keyword evidence="2" id="KW-0812">Transmembrane</keyword>
<feature type="region of interest" description="Disordered" evidence="1">
    <location>
        <begin position="976"/>
        <end position="1004"/>
    </location>
</feature>
<keyword evidence="2" id="KW-0472">Membrane</keyword>
<feature type="transmembrane region" description="Helical" evidence="2">
    <location>
        <begin position="574"/>
        <end position="594"/>
    </location>
</feature>
<accession>A0AA41Q555</accession>
<dbReference type="EMBL" id="JAKFHA010000026">
    <property type="protein sequence ID" value="MCF2531753.1"/>
    <property type="molecule type" value="Genomic_DNA"/>
</dbReference>
<evidence type="ECO:0000313" key="4">
    <source>
        <dbReference type="EMBL" id="MCF2531753.1"/>
    </source>
</evidence>
<organism evidence="4 5">
    <name type="scientific">Yinghuangia soli</name>
    <dbReference type="NCBI Taxonomy" id="2908204"/>
    <lineage>
        <taxon>Bacteria</taxon>
        <taxon>Bacillati</taxon>
        <taxon>Actinomycetota</taxon>
        <taxon>Actinomycetes</taxon>
        <taxon>Kitasatosporales</taxon>
        <taxon>Streptomycetaceae</taxon>
        <taxon>Yinghuangia</taxon>
    </lineage>
</organism>
<name>A0AA41Q555_9ACTN</name>
<reference evidence="4" key="1">
    <citation type="submission" date="2022-01" db="EMBL/GenBank/DDBJ databases">
        <title>Genome-Based Taxonomic Classification of the Phylum Actinobacteria.</title>
        <authorList>
            <person name="Gao Y."/>
        </authorList>
    </citation>
    <scope>NUCLEOTIDE SEQUENCE</scope>
    <source>
        <strain evidence="4">KLBMP 8922</strain>
    </source>
</reference>
<feature type="transmembrane region" description="Helical" evidence="2">
    <location>
        <begin position="522"/>
        <end position="544"/>
    </location>
</feature>
<evidence type="ECO:0000259" key="3">
    <source>
        <dbReference type="Pfam" id="PF10145"/>
    </source>
</evidence>
<evidence type="ECO:0000256" key="1">
    <source>
        <dbReference type="SAM" id="MobiDB-lite"/>
    </source>
</evidence>
<keyword evidence="2" id="KW-1133">Transmembrane helix</keyword>
<dbReference type="InterPro" id="IPR010090">
    <property type="entry name" value="Phage_tape_meas"/>
</dbReference>
<comment type="caution">
    <text evidence="4">The sequence shown here is derived from an EMBL/GenBank/DDBJ whole genome shotgun (WGS) entry which is preliminary data.</text>
</comment>
<keyword evidence="5" id="KW-1185">Reference proteome</keyword>
<dbReference type="RefSeq" id="WP_235056400.1">
    <property type="nucleotide sequence ID" value="NZ_JAKFHA010000026.1"/>
</dbReference>
<feature type="compositionally biased region" description="Low complexity" evidence="1">
    <location>
        <begin position="991"/>
        <end position="1000"/>
    </location>
</feature>
<sequence>MALTVGTLTAYIELDDRALTQTAARAERTIGQLAQQVTATTERAGEQAGQNLAAGVQAGAQQAATRAGATLAEVAQAAARAGQTGGEALGQGLADGTQAGAQQAGRAADAGLAAVAQAAAAAGAAAGQRLDTELTAGAREAGEDAGQALDRTLGDAAEDAGQDAGEQAGEGLQDGLSAADAGLAAVALALGATFIAGFASALENDAASGLLQAQLGTTDEVAAQHGKIAGDLYGTALVESVADAADVIRGIAQQGLLPPNATNAQIHDMGKRVATAAAVMGEDVSKVSRAVGTMLKSGIAQSADEAIDILVAGTQRGANAAEDLLDTFAEYPTQFRDLGLSAEEAMGLLQQGLQGGARDADTVADGLKEFAIRAKDMSTTSVEGFEAIGLSAREMAAIFAKGGPAARDALQTVIAGLNAMEDPVARNTAGVNLFGTKFEDMQQAFYSLDPDSAVAALGQVEGATDLATRALSETASARIERFKRSVEHGVTEVIGNSVIPALMDMATFAKNLWEGMPEEGQAAIKVLTVAGLVIGAVTLTFSLASRAAAGFRTWLAAVQTQATATSMAMRGLQLSMGIIGVALVAATTVMSLFGSASRDAKMESSGFARSLEQDAGRIGKATREQARAALEAQGLGEAAQKAGIGMDRMVDAVLGVGGASEEVNAKFKAYTDTIEGNAGAMSRGELQQKYFEKALSDAQGTMESGREEYERTQQVQEAYTETTDDATSAVEDQEKALDELGKAFDALRGQFLDARAAQAEVEAAVDEFTDSVRENGRTLDLNTEKGRTNDAALRDLVDSAYSLSEATLRQTGSTEQANSVLLQQRERFAQVLTQMGYTRAEVDRLTQQYFLIPENVGTMVSVDAGKAFGVLGGLAASLSALPSTKKITLDVSVSQAMNKAFSRFDFADGGIIKSYADGAHEAQIARPGTIRVWNEYEAGGEAYVPLATSKRGRSTAILRQVAQQFGYQLLPARAQSGARPVDSGGGGGSSSAGSTWTAAGARGGGLNITNYYESDSGGARETAAELDWLARNG</sequence>
<feature type="domain" description="Phage tail tape measure protein" evidence="3">
    <location>
        <begin position="235"/>
        <end position="435"/>
    </location>
</feature>
<dbReference type="Proteomes" id="UP001165378">
    <property type="component" value="Unassembled WGS sequence"/>
</dbReference>
<dbReference type="AlphaFoldDB" id="A0AA41Q555"/>
<evidence type="ECO:0000256" key="2">
    <source>
        <dbReference type="SAM" id="Phobius"/>
    </source>
</evidence>
<proteinExistence type="predicted"/>
<protein>
    <submittedName>
        <fullName evidence="4">Phage tail tape measure protein</fullName>
    </submittedName>
</protein>